<dbReference type="RefSeq" id="WP_344795139.1">
    <property type="nucleotide sequence ID" value="NZ_BAABBN010000004.1"/>
</dbReference>
<evidence type="ECO:0000259" key="2">
    <source>
        <dbReference type="PROSITE" id="PS51832"/>
    </source>
</evidence>
<dbReference type="Gene3D" id="1.10.3210.10">
    <property type="entry name" value="Hypothetical protein af1432"/>
    <property type="match status" value="1"/>
</dbReference>
<dbReference type="PANTHER" id="PTHR43155">
    <property type="entry name" value="CYCLIC DI-GMP PHOSPHODIESTERASE PA4108-RELATED"/>
    <property type="match status" value="1"/>
</dbReference>
<dbReference type="InterPro" id="IPR037522">
    <property type="entry name" value="HD_GYP_dom"/>
</dbReference>
<keyword evidence="4" id="KW-1185">Reference proteome</keyword>
<sequence length="419" mass="47993">MSNRSHTYQKLIPSSELEVGMFVSKLDCPWEQTPFIFQGFLISNKDEIYQLQEHCQEVYVDIKQTLLTQKESLKEKVKKTEQKKKPNKPRYTDLVTFEKELSFAYDTYLFMNNRYKELLIEASSGKGLNSGDLFDLIRKCVKSLLRNTGALTWLTQIRNKDAYHFEHAIRVAITAIAFGKELELPVRDLEILGICGLLHDIGKATIPVDIVNKEGRLNAEEFKRMRTHPEEGKRLLEMLNVPIQEAIDVAYSHHERIDGKGYPLGITGEKIPYFAKIIAITDSFDAITSHRNYRKGISSPEALSVIYDERGLHYDRELAERFVKFIGIYPLGHIAELNTGHLAIILSNTQQNKLKPKLLLITSPNKEPIPERIINLSKTDTLKNGIQLRIKDIHNDGAFGIKLQFYLEKALALWSSPPI</sequence>
<gene>
    <name evidence="3" type="ORF">GCM10022277_04960</name>
</gene>
<dbReference type="PROSITE" id="PS51832">
    <property type="entry name" value="HD_GYP"/>
    <property type="match status" value="1"/>
</dbReference>
<dbReference type="InterPro" id="IPR003607">
    <property type="entry name" value="HD/PDEase_dom"/>
</dbReference>
<comment type="caution">
    <text evidence="3">The sequence shown here is derived from an EMBL/GenBank/DDBJ whole genome shotgun (WGS) entry which is preliminary data.</text>
</comment>
<feature type="domain" description="HD" evidence="1">
    <location>
        <begin position="164"/>
        <end position="287"/>
    </location>
</feature>
<reference evidence="4" key="1">
    <citation type="journal article" date="2019" name="Int. J. Syst. Evol. Microbiol.">
        <title>The Global Catalogue of Microorganisms (GCM) 10K type strain sequencing project: providing services to taxonomists for standard genome sequencing and annotation.</title>
        <authorList>
            <consortium name="The Broad Institute Genomics Platform"/>
            <consortium name="The Broad Institute Genome Sequencing Center for Infectious Disease"/>
            <person name="Wu L."/>
            <person name="Ma J."/>
        </authorList>
    </citation>
    <scope>NUCLEOTIDE SEQUENCE [LARGE SCALE GENOMIC DNA]</scope>
    <source>
        <strain evidence="4">JCM 17551</strain>
    </source>
</reference>
<evidence type="ECO:0000259" key="1">
    <source>
        <dbReference type="PROSITE" id="PS51831"/>
    </source>
</evidence>
<feature type="domain" description="HD-GYP" evidence="2">
    <location>
        <begin position="142"/>
        <end position="338"/>
    </location>
</feature>
<dbReference type="PANTHER" id="PTHR43155:SF2">
    <property type="entry name" value="CYCLIC DI-GMP PHOSPHODIESTERASE PA4108"/>
    <property type="match status" value="1"/>
</dbReference>
<dbReference type="SMART" id="SM00471">
    <property type="entry name" value="HDc"/>
    <property type="match status" value="1"/>
</dbReference>
<dbReference type="Pfam" id="PF11871">
    <property type="entry name" value="DUF3391"/>
    <property type="match status" value="1"/>
</dbReference>
<evidence type="ECO:0000313" key="4">
    <source>
        <dbReference type="Proteomes" id="UP001501565"/>
    </source>
</evidence>
<dbReference type="CDD" id="cd00077">
    <property type="entry name" value="HDc"/>
    <property type="match status" value="1"/>
</dbReference>
<dbReference type="InterPro" id="IPR006674">
    <property type="entry name" value="HD_domain"/>
</dbReference>
<dbReference type="Pfam" id="PF13487">
    <property type="entry name" value="HD_5"/>
    <property type="match status" value="1"/>
</dbReference>
<proteinExistence type="predicted"/>
<dbReference type="PROSITE" id="PS51831">
    <property type="entry name" value="HD"/>
    <property type="match status" value="1"/>
</dbReference>
<dbReference type="InterPro" id="IPR006675">
    <property type="entry name" value="HDIG_dom"/>
</dbReference>
<dbReference type="Proteomes" id="UP001501565">
    <property type="component" value="Unassembled WGS sequence"/>
</dbReference>
<name>A0ABP7M209_9GAMM</name>
<dbReference type="EMBL" id="BAABBN010000004">
    <property type="protein sequence ID" value="GAA3913326.1"/>
    <property type="molecule type" value="Genomic_DNA"/>
</dbReference>
<accession>A0ABP7M209</accession>
<dbReference type="SUPFAM" id="SSF109604">
    <property type="entry name" value="HD-domain/PDEase-like"/>
    <property type="match status" value="1"/>
</dbReference>
<organism evidence="3 4">
    <name type="scientific">Litoribacillus peritrichatus</name>
    <dbReference type="NCBI Taxonomy" id="718191"/>
    <lineage>
        <taxon>Bacteria</taxon>
        <taxon>Pseudomonadati</taxon>
        <taxon>Pseudomonadota</taxon>
        <taxon>Gammaproteobacteria</taxon>
        <taxon>Oceanospirillales</taxon>
        <taxon>Oceanospirillaceae</taxon>
        <taxon>Litoribacillus</taxon>
    </lineage>
</organism>
<evidence type="ECO:0000313" key="3">
    <source>
        <dbReference type="EMBL" id="GAA3913326.1"/>
    </source>
</evidence>
<dbReference type="NCBIfam" id="TIGR00277">
    <property type="entry name" value="HDIG"/>
    <property type="match status" value="1"/>
</dbReference>
<dbReference type="InterPro" id="IPR021812">
    <property type="entry name" value="DUF3391"/>
</dbReference>
<protein>
    <submittedName>
        <fullName evidence="3">Cyclic di-GMP phosphodiesterase</fullName>
    </submittedName>
</protein>